<accession>A0A0F9TIE9</accession>
<feature type="region of interest" description="Disordered" evidence="1">
    <location>
        <begin position="248"/>
        <end position="267"/>
    </location>
</feature>
<dbReference type="AlphaFoldDB" id="A0A0F9TIE9"/>
<name>A0A0F9TIE9_9ZZZZ</name>
<evidence type="ECO:0000313" key="2">
    <source>
        <dbReference type="EMBL" id="KKN79014.1"/>
    </source>
</evidence>
<protein>
    <submittedName>
        <fullName evidence="2">Uncharacterized protein</fullName>
    </submittedName>
</protein>
<organism evidence="2">
    <name type="scientific">marine sediment metagenome</name>
    <dbReference type="NCBI Taxonomy" id="412755"/>
    <lineage>
        <taxon>unclassified sequences</taxon>
        <taxon>metagenomes</taxon>
        <taxon>ecological metagenomes</taxon>
    </lineage>
</organism>
<sequence>MYRNKPPANAWQLDRCDVCGDKYHRSDLVRTQVEFLEKRAENFLNYSSYEGTYWVVDDAADEGNVSYGNRCDNVRLSLDGDNDLSYVNGVQTWSGNGTMRTETISPKFSTSSQVTFSVQVGPHEQNSSPSMTVILGICNSDGTSKQAIRTLTTSGTSRAWFTESAVTLDGYGISGSQRKFYWYVQVANAGKWWIDEMQIESSTATGEPENFVRTSGSLVSNQSDQQLITSRKVCSGCRERILSKSERFGRTDESPIDEPVETWAQEI</sequence>
<evidence type="ECO:0000256" key="1">
    <source>
        <dbReference type="SAM" id="MobiDB-lite"/>
    </source>
</evidence>
<gene>
    <name evidence="2" type="ORF">LCGC14_0344900</name>
</gene>
<comment type="caution">
    <text evidence="2">The sequence shown here is derived from an EMBL/GenBank/DDBJ whole genome shotgun (WGS) entry which is preliminary data.</text>
</comment>
<reference evidence="2" key="1">
    <citation type="journal article" date="2015" name="Nature">
        <title>Complex archaea that bridge the gap between prokaryotes and eukaryotes.</title>
        <authorList>
            <person name="Spang A."/>
            <person name="Saw J.H."/>
            <person name="Jorgensen S.L."/>
            <person name="Zaremba-Niedzwiedzka K."/>
            <person name="Martijn J."/>
            <person name="Lind A.E."/>
            <person name="van Eijk R."/>
            <person name="Schleper C."/>
            <person name="Guy L."/>
            <person name="Ettema T.J."/>
        </authorList>
    </citation>
    <scope>NUCLEOTIDE SEQUENCE</scope>
</reference>
<dbReference type="EMBL" id="LAZR01000254">
    <property type="protein sequence ID" value="KKN79014.1"/>
    <property type="molecule type" value="Genomic_DNA"/>
</dbReference>
<proteinExistence type="predicted"/>